<dbReference type="InterPro" id="IPR011006">
    <property type="entry name" value="CheY-like_superfamily"/>
</dbReference>
<dbReference type="SMART" id="SM00342">
    <property type="entry name" value="HTH_ARAC"/>
    <property type="match status" value="1"/>
</dbReference>
<dbReference type="Gene3D" id="3.40.50.2300">
    <property type="match status" value="1"/>
</dbReference>
<name>A0AB94IQT2_9BACI</name>
<dbReference type="SUPFAM" id="SSF46689">
    <property type="entry name" value="Homeodomain-like"/>
    <property type="match status" value="1"/>
</dbReference>
<dbReference type="InterPro" id="IPR018060">
    <property type="entry name" value="HTH_AraC"/>
</dbReference>
<dbReference type="PROSITE" id="PS00041">
    <property type="entry name" value="HTH_ARAC_FAMILY_1"/>
    <property type="match status" value="1"/>
</dbReference>
<organism evidence="7 8">
    <name type="scientific">Neobacillus vireti LMG 21834</name>
    <dbReference type="NCBI Taxonomy" id="1131730"/>
    <lineage>
        <taxon>Bacteria</taxon>
        <taxon>Bacillati</taxon>
        <taxon>Bacillota</taxon>
        <taxon>Bacilli</taxon>
        <taxon>Bacillales</taxon>
        <taxon>Bacillaceae</taxon>
        <taxon>Neobacillus</taxon>
    </lineage>
</organism>
<dbReference type="PROSITE" id="PS50110">
    <property type="entry name" value="RESPONSE_REGULATORY"/>
    <property type="match status" value="1"/>
</dbReference>
<dbReference type="GO" id="GO:0000160">
    <property type="term" value="P:phosphorelay signal transduction system"/>
    <property type="evidence" value="ECO:0007669"/>
    <property type="project" value="InterPro"/>
</dbReference>
<evidence type="ECO:0000256" key="4">
    <source>
        <dbReference type="PROSITE-ProRule" id="PRU00169"/>
    </source>
</evidence>
<keyword evidence="3" id="KW-0804">Transcription</keyword>
<feature type="domain" description="Response regulatory" evidence="6">
    <location>
        <begin position="4"/>
        <end position="120"/>
    </location>
</feature>
<dbReference type="PROSITE" id="PS01124">
    <property type="entry name" value="HTH_ARAC_FAMILY_2"/>
    <property type="match status" value="1"/>
</dbReference>
<dbReference type="PANTHER" id="PTHR43280:SF28">
    <property type="entry name" value="HTH-TYPE TRANSCRIPTIONAL ACTIVATOR RHAS"/>
    <property type="match status" value="1"/>
</dbReference>
<gene>
    <name evidence="7" type="ORF">BAVI_07916</name>
</gene>
<dbReference type="PRINTS" id="PR00032">
    <property type="entry name" value="HTHARAC"/>
</dbReference>
<keyword evidence="2" id="KW-0238">DNA-binding</keyword>
<evidence type="ECO:0000259" key="5">
    <source>
        <dbReference type="PROSITE" id="PS01124"/>
    </source>
</evidence>
<comment type="caution">
    <text evidence="4">Lacks conserved residue(s) required for the propagation of feature annotation.</text>
</comment>
<protein>
    <submittedName>
        <fullName evidence="7">Two-component response regulator</fullName>
    </submittedName>
</protein>
<dbReference type="PANTHER" id="PTHR43280">
    <property type="entry name" value="ARAC-FAMILY TRANSCRIPTIONAL REGULATOR"/>
    <property type="match status" value="1"/>
</dbReference>
<feature type="domain" description="HTH araC/xylS-type" evidence="5">
    <location>
        <begin position="393"/>
        <end position="492"/>
    </location>
</feature>
<comment type="caution">
    <text evidence="7">The sequence shown here is derived from an EMBL/GenBank/DDBJ whole genome shotgun (WGS) entry which is preliminary data.</text>
</comment>
<reference evidence="7 8" key="1">
    <citation type="journal article" date="2014" name="Environ. Microbiol.">
        <title>The nitrate-ammonifying and nosZ-carrying bacterium Bacillus vireti is a potent source and sink for nitric and nitrous oxide under high nitrate conditions.</title>
        <authorList>
            <person name="Mania D."/>
            <person name="Heylen K."/>
            <person name="van Spanning R.J."/>
            <person name="Frostegard A."/>
        </authorList>
    </citation>
    <scope>NUCLEOTIDE SEQUENCE [LARGE SCALE GENOMIC DNA]</scope>
    <source>
        <strain evidence="7 8">LMG 21834</strain>
    </source>
</reference>
<dbReference type="Proteomes" id="UP000018877">
    <property type="component" value="Unassembled WGS sequence"/>
</dbReference>
<evidence type="ECO:0000256" key="1">
    <source>
        <dbReference type="ARBA" id="ARBA00023015"/>
    </source>
</evidence>
<keyword evidence="8" id="KW-1185">Reference proteome</keyword>
<evidence type="ECO:0000256" key="2">
    <source>
        <dbReference type="ARBA" id="ARBA00023125"/>
    </source>
</evidence>
<dbReference type="InterPro" id="IPR009057">
    <property type="entry name" value="Homeodomain-like_sf"/>
</dbReference>
<evidence type="ECO:0000259" key="6">
    <source>
        <dbReference type="PROSITE" id="PS50110"/>
    </source>
</evidence>
<proteinExistence type="predicted"/>
<dbReference type="GO" id="GO:0043565">
    <property type="term" value="F:sequence-specific DNA binding"/>
    <property type="evidence" value="ECO:0007669"/>
    <property type="project" value="InterPro"/>
</dbReference>
<dbReference type="InterPro" id="IPR018062">
    <property type="entry name" value="HTH_AraC-typ_CS"/>
</dbReference>
<dbReference type="GO" id="GO:0003700">
    <property type="term" value="F:DNA-binding transcription factor activity"/>
    <property type="evidence" value="ECO:0007669"/>
    <property type="project" value="InterPro"/>
</dbReference>
<evidence type="ECO:0000313" key="7">
    <source>
        <dbReference type="EMBL" id="ETI69318.1"/>
    </source>
</evidence>
<dbReference type="RefSeq" id="WP_024027788.1">
    <property type="nucleotide sequence ID" value="NZ_ALAN01000055.1"/>
</dbReference>
<dbReference type="AlphaFoldDB" id="A0AB94IQT2"/>
<accession>A0AB94IQT2</accession>
<dbReference type="InterPro" id="IPR001789">
    <property type="entry name" value="Sig_transdc_resp-reg_receiver"/>
</dbReference>
<dbReference type="InterPro" id="IPR020449">
    <property type="entry name" value="Tscrpt_reg_AraC-type_HTH"/>
</dbReference>
<dbReference type="SUPFAM" id="SSF52172">
    <property type="entry name" value="CheY-like"/>
    <property type="match status" value="1"/>
</dbReference>
<keyword evidence="1" id="KW-0805">Transcription regulation</keyword>
<evidence type="ECO:0000313" key="8">
    <source>
        <dbReference type="Proteomes" id="UP000018877"/>
    </source>
</evidence>
<sequence>MEGKWLIADRDLNEREGLKWLLKTSSIPVTNIFLAADYQEFIVLFEKEAPDVVLMELDMISKEEWSNFRELVQIYAPVLLLTSAEATFEKARLAIDMQALDLMIKPFSTTKVKSAYQKASRKLTAKISTVGSFHSSYNHKDISYEALFLSQTAVVVNGHIAAFQTENNETTHTLHSFLTEYPFENIQGIFPLSDMVIFLFKEKCANIMEQCQKAMRRWEEEFSDPLAIVIHKGQSQTLTLNQKYLQTRKMLELTYYKGYQQIMGFEEPLDWVHIDPFLTPPEQRAWVDMLANFAMEKIKKWLYDEFLHLNHPFPEPGLVRIRLTSILAQVRRFMKTYNLNKDQDFEREYRYIFNSILYDTVLYRTVQNLILFIQSLFLGAKTSAQNLKQNPIEQAIAFLEANFSKSSLRLEDVAKYVDRNPSYFSHLLASSTNSSFTDVLAGIRIKEAKRLLVETNKPVKEISALVGYQNSNYFSRIFKELCGSSPREFRMKKVEILNGEIGSE</sequence>
<dbReference type="EMBL" id="ALAN01000055">
    <property type="protein sequence ID" value="ETI69318.1"/>
    <property type="molecule type" value="Genomic_DNA"/>
</dbReference>
<dbReference type="Pfam" id="PF12833">
    <property type="entry name" value="HTH_18"/>
    <property type="match status" value="1"/>
</dbReference>
<dbReference type="Gene3D" id="1.10.10.60">
    <property type="entry name" value="Homeodomain-like"/>
    <property type="match status" value="2"/>
</dbReference>
<evidence type="ECO:0000256" key="3">
    <source>
        <dbReference type="ARBA" id="ARBA00023163"/>
    </source>
</evidence>